<dbReference type="Proteomes" id="UP000789525">
    <property type="component" value="Unassembled WGS sequence"/>
</dbReference>
<accession>A0ACA9K0Y7</accession>
<organism evidence="1 2">
    <name type="scientific">Acaulospora colombiana</name>
    <dbReference type="NCBI Taxonomy" id="27376"/>
    <lineage>
        <taxon>Eukaryota</taxon>
        <taxon>Fungi</taxon>
        <taxon>Fungi incertae sedis</taxon>
        <taxon>Mucoromycota</taxon>
        <taxon>Glomeromycotina</taxon>
        <taxon>Glomeromycetes</taxon>
        <taxon>Diversisporales</taxon>
        <taxon>Acaulosporaceae</taxon>
        <taxon>Acaulospora</taxon>
    </lineage>
</organism>
<evidence type="ECO:0000313" key="1">
    <source>
        <dbReference type="EMBL" id="CAG8445600.1"/>
    </source>
</evidence>
<proteinExistence type="predicted"/>
<keyword evidence="2" id="KW-1185">Reference proteome</keyword>
<name>A0ACA9K0Y7_9GLOM</name>
<gene>
    <name evidence="1" type="ORF">ACOLOM_LOCUS490</name>
</gene>
<protein>
    <submittedName>
        <fullName evidence="1">1708_t:CDS:1</fullName>
    </submittedName>
</protein>
<evidence type="ECO:0000313" key="2">
    <source>
        <dbReference type="Proteomes" id="UP000789525"/>
    </source>
</evidence>
<comment type="caution">
    <text evidence="1">The sequence shown here is derived from an EMBL/GenBank/DDBJ whole genome shotgun (WGS) entry which is preliminary data.</text>
</comment>
<sequence>MHKFEEEVSDLTKLLEIKSNDADLLKRRGEIYHKIGRYEESIGDLSKSLNVQPYDPSALKNRGASYCMLKKYDRALEDLNLSLEIAPDDAFALINRGMTYYKMGRHDEALVDLKRSFQTEPDNAISLGYLGSTYRIMDRDEESLENLSNSLKLDRDNVFALKNRAEVYYKMNRYEEALNDINKLLEIRPYDTETLDTRETDLHLISSVEEAETPKNSNNVNLEYSGAGGRDGKDGDIGCDASFPERGEDGKNKEIKLSSKENGHVYIDEKRYQLREIGMININARGGNGGNGEGEDATVETEEMDVTQENISLEGTSNLTTEYKINLKGENGEDGEDGGRGTSGADGGRGGHIIISAHEEDVHLFLLIGKYDVGGGAGGSPGENGEGGKGGLGGKGGKKYTGWKVETSDGYTSAMPMSMKGGSDGRPGRNGLPGNAELTWGKPGSKGSLTYRVLGDGPQISYDGVFSLEITEFELKVQDPSGILEPGGTINVHNIKFRNNGKMPTPKHHDIVILLEQSQMFANKPQHNAPRSIQPNHSNVSDGTLCVRLKDMKEVSDGEPFKRLCKTEFRAKMTGIERFISLASKELHFDIQYPVNIGKVIALRKPSDNNVYELFWFIRNIGNSGLGYESDCHRRIRTILCEDEVPLAYFDIPLLRANETKQFNYQICLGKDEASNYSVILQINVINKPDFLKSIQRRRFAIVPETEHKDDLILDKNHAITNDESKNILERIDVKLLNRIDSTDPREVFIKGVVKIDKTEISMNHNFRFQPNGYIRTLAKRGDVTVEVDEHEKHLLLLLKGTENKNINWKYKIYNGKSSKIEEFDRPYQLKIVDFNLHKSEPKDSSGICEPGSSIVIDQIKVRNTGEMSTPINCHVKISIMKTDDLIPVPDQCILLHRAIKPREEILLNDSLGFRVKPQDQPALGNSFKELYDINLKVNVCEIERQIPSFKIPKTLDVCYPIRMCSNVGVRYIPGNDLTTIGWGLDNISDIDFGSESDSERVVAVKITLDDVNSLAFKTKGGSENASIIIDVPELKSRNQIFMSCNIFRKDNAPTSIRASLSVSLQLGTIENPEKAQDIEIRKLLVRISPRFDKTKDFDFILVTNRYTNDEEYFAWSRICKDFGLKMAVWDISREGHFELENLKNDFRGKTIVILNNDFEDIESISNVKNEKVKACALDFIKPNQFHEAACNYDIKFYIIGPDLGEYGFEKLFVPLIETRYCVSSNIRKIEKYVDYKRKQADAVYNSSEERHRQVESFKCHLRRSFRSDGDYLKSKKDKLSISLRALFPNQRYIIFPMVGNSRDDDQIMICRTLDRTRYHLVYLSVEDSDIHRQMHIMKRSNKIGFLACISFTKRLEILRSLTVESFRKEELNEELLNILQDLVEVDLAIELVSLCDARISKDINVDKFSNNMVFFKEFCKFVGDVMANSGSVNDACYDWEYQVMAKLEVLLKYGPSSMLGSNGRQVSMLQEIIKTTYNEIFSLVSKREPTINLMCQQERLREKCKLVEQTWNQEWRGGSWRDLLRPSIEKLKFTGNKMMASLHDIPGLRNDWNYLVNEMNIYLTEEKYQEIEVYHQNVNGIVNRKTKAFQDFMENSCEIKRMGF</sequence>
<dbReference type="EMBL" id="CAJVPT010000511">
    <property type="protein sequence ID" value="CAG8445600.1"/>
    <property type="molecule type" value="Genomic_DNA"/>
</dbReference>
<reference evidence="1" key="1">
    <citation type="submission" date="2021-06" db="EMBL/GenBank/DDBJ databases">
        <authorList>
            <person name="Kallberg Y."/>
            <person name="Tangrot J."/>
            <person name="Rosling A."/>
        </authorList>
    </citation>
    <scope>NUCLEOTIDE SEQUENCE</scope>
    <source>
        <strain evidence="1">CL356</strain>
    </source>
</reference>